<dbReference type="InterPro" id="IPR054207">
    <property type="entry name" value="DUF6913"/>
</dbReference>
<dbReference type="RefSeq" id="WP_026625313.1">
    <property type="nucleotide sequence ID" value="NZ_JAWZLG010000100.1"/>
</dbReference>
<reference evidence="1 2" key="1">
    <citation type="submission" date="2019-03" db="EMBL/GenBank/DDBJ databases">
        <title>San Antonio Military Medical Center submission to MRSN (WRAIR), pending publication.</title>
        <authorList>
            <person name="Blyth D.M."/>
            <person name="Mccarthy S.L."/>
            <person name="Schall S.E."/>
            <person name="Stam J.A."/>
            <person name="Ong A.C."/>
            <person name="Mcgann P.T."/>
        </authorList>
    </citation>
    <scope>NUCLEOTIDE SEQUENCE [LARGE SCALE GENOMIC DNA]</scope>
    <source>
        <strain evidence="1 2">MRSN571793</strain>
    </source>
</reference>
<name>A0A4Y8L8C8_9BACT</name>
<dbReference type="AlphaFoldDB" id="A0A4Y8L8C8"/>
<sequence length="173" mass="20306">MFEYFIQKSIESELKNNKREHQFLNFDKIKNVLILFDIKDWEEVQSVAADLQGAGKLVSAWTVLPKTSKGEIFGITLPEWVKTVDLNKDLSWMKAIRSGVFTEFGNEKYDTLIDLSAEKDNYLLSLLVRNKSRFCIGTSEVKYKVYDFVFYRENDKTLTEAYEQLKIYLAQMR</sequence>
<protein>
    <submittedName>
        <fullName evidence="1">Uncharacterized protein</fullName>
    </submittedName>
</protein>
<dbReference type="STRING" id="1121485.GCA_000426485_01104"/>
<evidence type="ECO:0000313" key="2">
    <source>
        <dbReference type="Proteomes" id="UP000297861"/>
    </source>
</evidence>
<dbReference type="OrthoDB" id="997411at2"/>
<dbReference type="Pfam" id="PF21857">
    <property type="entry name" value="DUF6913"/>
    <property type="match status" value="1"/>
</dbReference>
<dbReference type="EMBL" id="SOML01000003">
    <property type="protein sequence ID" value="TFD97320.1"/>
    <property type="molecule type" value="Genomic_DNA"/>
</dbReference>
<organism evidence="1 2">
    <name type="scientific">Dysgonomonas capnocytophagoides</name>
    <dbReference type="NCBI Taxonomy" id="45254"/>
    <lineage>
        <taxon>Bacteria</taxon>
        <taxon>Pseudomonadati</taxon>
        <taxon>Bacteroidota</taxon>
        <taxon>Bacteroidia</taxon>
        <taxon>Bacteroidales</taxon>
        <taxon>Dysgonomonadaceae</taxon>
        <taxon>Dysgonomonas</taxon>
    </lineage>
</organism>
<proteinExistence type="predicted"/>
<dbReference type="Proteomes" id="UP000297861">
    <property type="component" value="Unassembled WGS sequence"/>
</dbReference>
<gene>
    <name evidence="1" type="ORF">E2605_06525</name>
</gene>
<comment type="caution">
    <text evidence="1">The sequence shown here is derived from an EMBL/GenBank/DDBJ whole genome shotgun (WGS) entry which is preliminary data.</text>
</comment>
<accession>A0A4Y8L8C8</accession>
<keyword evidence="2" id="KW-1185">Reference proteome</keyword>
<evidence type="ECO:0000313" key="1">
    <source>
        <dbReference type="EMBL" id="TFD97320.1"/>
    </source>
</evidence>